<evidence type="ECO:0000256" key="7">
    <source>
        <dbReference type="SAM" id="MobiDB-lite"/>
    </source>
</evidence>
<dbReference type="InterPro" id="IPR005823">
    <property type="entry name" value="Ribosomal_uL13_bac-type"/>
</dbReference>
<evidence type="ECO:0000256" key="4">
    <source>
        <dbReference type="HAMAP-Rule" id="MF_01366"/>
    </source>
</evidence>
<dbReference type="CDD" id="cd00392">
    <property type="entry name" value="Ribosomal_L13"/>
    <property type="match status" value="1"/>
</dbReference>
<organism evidence="8">
    <name type="scientific">Schlesneria paludicola</name>
    <dbReference type="NCBI Taxonomy" id="360056"/>
    <lineage>
        <taxon>Bacteria</taxon>
        <taxon>Pseudomonadati</taxon>
        <taxon>Planctomycetota</taxon>
        <taxon>Planctomycetia</taxon>
        <taxon>Planctomycetales</taxon>
        <taxon>Planctomycetaceae</taxon>
        <taxon>Schlesneria</taxon>
    </lineage>
</organism>
<comment type="subunit">
    <text evidence="4">Part of the 50S ribosomal subunit.</text>
</comment>
<comment type="caution">
    <text evidence="8">The sequence shown here is derived from an EMBL/GenBank/DDBJ whole genome shotgun (WGS) entry which is preliminary data.</text>
</comment>
<dbReference type="GO" id="GO:0017148">
    <property type="term" value="P:negative regulation of translation"/>
    <property type="evidence" value="ECO:0007669"/>
    <property type="project" value="TreeGrafter"/>
</dbReference>
<keyword evidence="2 4" id="KW-0689">Ribosomal protein</keyword>
<protein>
    <recommendedName>
        <fullName evidence="4">Large ribosomal subunit protein uL13</fullName>
    </recommendedName>
</protein>
<evidence type="ECO:0000256" key="6">
    <source>
        <dbReference type="RuleBase" id="RU003878"/>
    </source>
</evidence>
<dbReference type="GO" id="GO:0022625">
    <property type="term" value="C:cytosolic large ribosomal subunit"/>
    <property type="evidence" value="ECO:0007669"/>
    <property type="project" value="TreeGrafter"/>
</dbReference>
<proteinExistence type="inferred from homology"/>
<evidence type="ECO:0000256" key="3">
    <source>
        <dbReference type="ARBA" id="ARBA00023274"/>
    </source>
</evidence>
<evidence type="ECO:0000256" key="5">
    <source>
        <dbReference type="RuleBase" id="RU003877"/>
    </source>
</evidence>
<dbReference type="GO" id="GO:0003729">
    <property type="term" value="F:mRNA binding"/>
    <property type="evidence" value="ECO:0007669"/>
    <property type="project" value="TreeGrafter"/>
</dbReference>
<dbReference type="GO" id="GO:0003735">
    <property type="term" value="F:structural constituent of ribosome"/>
    <property type="evidence" value="ECO:0007669"/>
    <property type="project" value="InterPro"/>
</dbReference>
<name>A0A7C2K066_9PLAN</name>
<dbReference type="PANTHER" id="PTHR11545:SF2">
    <property type="entry name" value="LARGE RIBOSOMAL SUBUNIT PROTEIN UL13M"/>
    <property type="match status" value="1"/>
</dbReference>
<dbReference type="Gene3D" id="3.90.1180.10">
    <property type="entry name" value="Ribosomal protein L13"/>
    <property type="match status" value="1"/>
</dbReference>
<dbReference type="PIRSF" id="PIRSF002181">
    <property type="entry name" value="Ribosomal_L13"/>
    <property type="match status" value="1"/>
</dbReference>
<dbReference type="InterPro" id="IPR036899">
    <property type="entry name" value="Ribosomal_uL13_sf"/>
</dbReference>
<comment type="function">
    <text evidence="4 6">This protein is one of the early assembly proteins of the 50S ribosomal subunit, although it is not seen to bind rRNA by itself. It is important during the early stages of 50S assembly.</text>
</comment>
<dbReference type="NCBIfam" id="TIGR01066">
    <property type="entry name" value="rplM_bact"/>
    <property type="match status" value="1"/>
</dbReference>
<feature type="region of interest" description="Disordered" evidence="7">
    <location>
        <begin position="141"/>
        <end position="160"/>
    </location>
</feature>
<dbReference type="Pfam" id="PF00572">
    <property type="entry name" value="Ribosomal_L13"/>
    <property type="match status" value="1"/>
</dbReference>
<keyword evidence="3 4" id="KW-0687">Ribonucleoprotein</keyword>
<dbReference type="PANTHER" id="PTHR11545">
    <property type="entry name" value="RIBOSOMAL PROTEIN L13"/>
    <property type="match status" value="1"/>
</dbReference>
<dbReference type="EMBL" id="DSOK01000302">
    <property type="protein sequence ID" value="HEN15940.1"/>
    <property type="molecule type" value="Genomic_DNA"/>
</dbReference>
<dbReference type="GO" id="GO:0006412">
    <property type="term" value="P:translation"/>
    <property type="evidence" value="ECO:0007669"/>
    <property type="project" value="UniProtKB-UniRule"/>
</dbReference>
<evidence type="ECO:0000256" key="1">
    <source>
        <dbReference type="ARBA" id="ARBA00006227"/>
    </source>
</evidence>
<dbReference type="PROSITE" id="PS00783">
    <property type="entry name" value="RIBOSOMAL_L13"/>
    <property type="match status" value="1"/>
</dbReference>
<evidence type="ECO:0000256" key="2">
    <source>
        <dbReference type="ARBA" id="ARBA00022980"/>
    </source>
</evidence>
<reference evidence="8" key="1">
    <citation type="journal article" date="2020" name="mSystems">
        <title>Genome- and Community-Level Interaction Insights into Carbon Utilization and Element Cycling Functions of Hydrothermarchaeota in Hydrothermal Sediment.</title>
        <authorList>
            <person name="Zhou Z."/>
            <person name="Liu Y."/>
            <person name="Xu W."/>
            <person name="Pan J."/>
            <person name="Luo Z.H."/>
            <person name="Li M."/>
        </authorList>
    </citation>
    <scope>NUCLEOTIDE SEQUENCE [LARGE SCALE GENOMIC DNA]</scope>
    <source>
        <strain evidence="8">SpSt-339</strain>
    </source>
</reference>
<dbReference type="HAMAP" id="MF_01366">
    <property type="entry name" value="Ribosomal_uL13"/>
    <property type="match status" value="1"/>
</dbReference>
<dbReference type="InterPro" id="IPR023563">
    <property type="entry name" value="Ribosomal_uL13_CS"/>
</dbReference>
<sequence>MKSADVAVAGAAAPQWFVIDAENQVVGRLATQIATVLMGKHKPSYTPHVDSGDYVVVVNADKVKFVGNEMVHPRHKYYTDKMAEKRYFRHSMFPGGLKEIPAVNLWDKCPTEILRLAVKRMLPKNALARHKLEDKLKLYAGPDHPHQAQQPQAFPEHLLP</sequence>
<evidence type="ECO:0000313" key="8">
    <source>
        <dbReference type="EMBL" id="HEN15940.1"/>
    </source>
</evidence>
<accession>A0A7C2K066</accession>
<gene>
    <name evidence="4 6" type="primary">rplM</name>
    <name evidence="8" type="ORF">ENQ76_10795</name>
</gene>
<dbReference type="AlphaFoldDB" id="A0A7C2K066"/>
<dbReference type="InterPro" id="IPR005822">
    <property type="entry name" value="Ribosomal_uL13"/>
</dbReference>
<comment type="similarity">
    <text evidence="1 4 5">Belongs to the universal ribosomal protein uL13 family.</text>
</comment>
<dbReference type="SUPFAM" id="SSF52161">
    <property type="entry name" value="Ribosomal protein L13"/>
    <property type="match status" value="1"/>
</dbReference>